<keyword evidence="2" id="KW-1185">Reference proteome</keyword>
<dbReference type="InterPro" id="IPR032774">
    <property type="entry name" value="WG_beta_rep"/>
</dbReference>
<reference evidence="1 2" key="1">
    <citation type="journal article" date="2014" name="Genome Announc.">
        <title>Draft Genome Sequence of Lysobacter capsici AZ78, a Bacterium Antagonistic to Plant-Pathogenic Oomycetes.</title>
        <authorList>
            <person name="Puopolo G."/>
            <person name="Sonego P."/>
            <person name="Engelen K."/>
            <person name="Pertot I."/>
        </authorList>
    </citation>
    <scope>NUCLEOTIDE SEQUENCE [LARGE SCALE GENOMIC DNA]</scope>
    <source>
        <strain evidence="1 2">AZ78</strain>
    </source>
</reference>
<evidence type="ECO:0008006" key="3">
    <source>
        <dbReference type="Google" id="ProtNLM"/>
    </source>
</evidence>
<comment type="caution">
    <text evidence="1">The sequence shown here is derived from an EMBL/GenBank/DDBJ whole genome shotgun (WGS) entry which is preliminary data.</text>
</comment>
<accession>A0A108UAH1</accession>
<dbReference type="AlphaFoldDB" id="A0A108UAH1"/>
<protein>
    <recommendedName>
        <fullName evidence="3">WG repeat-containing protein</fullName>
    </recommendedName>
</protein>
<sequence length="376" mass="42019">MAQREPPPIVEQGQPAPAHQTVATFDDGLRLARIRKHDEQTFGIVDRNNRVVIPIGYQHIIDRGADGFGAIGLQSLRSFDRQGRETATTLFERELHFVNGQAVAVVKLPGGDSDTERYGVIDADGKTVIPFEYHRVFERHTQSRPTLSWYLVQRDVGAAGEPKRYRTGLLDARGRTVLPIEYFDISPNVDIEGLDEGWAMLFESEHSAVAMNFLTGVRMPRAGGSFYGRTVGYSSLLNPEPETLNPYEKMQYRKANPARYRLELFDTQGRLVYDQRDIGVTWDIKGLIAVSRAGKFALLDAQGRPLSEFVYDAVKDFGGGQALMERDSNKVCIDAADPAGTERAARECRKANTLKHKNERERAPSGFPAVYPRFGG</sequence>
<dbReference type="Pfam" id="PF14903">
    <property type="entry name" value="WG_beta_rep"/>
    <property type="match status" value="1"/>
</dbReference>
<evidence type="ECO:0000313" key="1">
    <source>
        <dbReference type="EMBL" id="KWS05547.1"/>
    </source>
</evidence>
<evidence type="ECO:0000313" key="2">
    <source>
        <dbReference type="Proteomes" id="UP000023435"/>
    </source>
</evidence>
<organism evidence="1 2">
    <name type="scientific">Lysobacter capsici AZ78</name>
    <dbReference type="NCBI Taxonomy" id="1444315"/>
    <lineage>
        <taxon>Bacteria</taxon>
        <taxon>Pseudomonadati</taxon>
        <taxon>Pseudomonadota</taxon>
        <taxon>Gammaproteobacteria</taxon>
        <taxon>Lysobacterales</taxon>
        <taxon>Lysobacteraceae</taxon>
        <taxon>Lysobacter</taxon>
    </lineage>
</organism>
<proteinExistence type="predicted"/>
<name>A0A108UAH1_9GAMM</name>
<dbReference type="EMBL" id="JAJA02000001">
    <property type="protein sequence ID" value="KWS05547.1"/>
    <property type="molecule type" value="Genomic_DNA"/>
</dbReference>
<gene>
    <name evidence="1" type="ORF">AZ78_3099</name>
</gene>
<dbReference type="Proteomes" id="UP000023435">
    <property type="component" value="Unassembled WGS sequence"/>
</dbReference>